<proteinExistence type="predicted"/>
<keyword evidence="4" id="KW-1185">Reference proteome</keyword>
<dbReference type="SMART" id="SM00923">
    <property type="entry name" value="MbtH"/>
    <property type="match status" value="1"/>
</dbReference>
<dbReference type="InterPro" id="IPR005153">
    <property type="entry name" value="MbtH-like_dom"/>
</dbReference>
<dbReference type="InterPro" id="IPR014988">
    <property type="entry name" value="Uncharacterised_YqcI/YcgG"/>
</dbReference>
<comment type="caution">
    <text evidence="3">The sequence shown here is derived from an EMBL/GenBank/DDBJ whole genome shotgun (WGS) entry which is preliminary data.</text>
</comment>
<dbReference type="Proteomes" id="UP000186455">
    <property type="component" value="Unassembled WGS sequence"/>
</dbReference>
<evidence type="ECO:0000259" key="2">
    <source>
        <dbReference type="SMART" id="SM00923"/>
    </source>
</evidence>
<protein>
    <recommendedName>
        <fullName evidence="2">MbtH-like domain-containing protein</fullName>
    </recommendedName>
</protein>
<dbReference type="EMBL" id="LFBV01000003">
    <property type="protein sequence ID" value="OKH94330.1"/>
    <property type="molecule type" value="Genomic_DNA"/>
</dbReference>
<evidence type="ECO:0000313" key="3">
    <source>
        <dbReference type="EMBL" id="OKH94330.1"/>
    </source>
</evidence>
<dbReference type="PANTHER" id="PTHR40045:SF1">
    <property type="entry name" value="YQCI_YCGG FAMILY PROTEIN"/>
    <property type="match status" value="1"/>
</dbReference>
<feature type="domain" description="MbtH-like" evidence="2">
    <location>
        <begin position="244"/>
        <end position="294"/>
    </location>
</feature>
<dbReference type="Pfam" id="PF08892">
    <property type="entry name" value="YqcI_YcgG"/>
    <property type="match status" value="1"/>
</dbReference>
<evidence type="ECO:0000313" key="4">
    <source>
        <dbReference type="Proteomes" id="UP000186455"/>
    </source>
</evidence>
<reference evidence="3 4" key="1">
    <citation type="submission" date="2015-06" db="EMBL/GenBank/DDBJ databases">
        <title>Cloning and characterization of the uncialamcin biosynthetic gene cluster.</title>
        <authorList>
            <person name="Yan X."/>
            <person name="Huang T."/>
            <person name="Ge H."/>
            <person name="Shen B."/>
        </authorList>
    </citation>
    <scope>NUCLEOTIDE SEQUENCE [LARGE SCALE GENOMIC DNA]</scope>
    <source>
        <strain evidence="3 4">DCA2648</strain>
    </source>
</reference>
<sequence>MGEIPHWGPRSAEGLLSTVVSQERPFPCTFAVAAARKRTLRFGFVDGAGDRGDWAALPDLLRRYLEGYQALGKDTSFVVFFRPEPDGAALPLDGFRQRFWDVLGYLADKDSSPWPAELPTDPDDPLWEFTFGGVPIFVVCNTPAHGERRSRHAADFMITFQPRWVFEGLEADSPRGAAARRTIRARLRAYDTVPPSPALGSYGDTDNREWRQYFLPDADDGPPGAWERCPFLSARTLPGPAARAPRRPDTPDHQAVRNDAGRFSVWPSGRRPPAGWSAVGPPGTRAQCLARAAELWGEQR</sequence>
<dbReference type="SUPFAM" id="SSF160582">
    <property type="entry name" value="MbtH-like"/>
    <property type="match status" value="1"/>
</dbReference>
<evidence type="ECO:0000256" key="1">
    <source>
        <dbReference type="SAM" id="MobiDB-lite"/>
    </source>
</evidence>
<dbReference type="AlphaFoldDB" id="A0A1Q4V9B5"/>
<accession>A0A1Q4V9B5</accession>
<dbReference type="InterPro" id="IPR038020">
    <property type="entry name" value="MbtH-like_sf"/>
</dbReference>
<gene>
    <name evidence="3" type="ORF">AB852_16335</name>
</gene>
<dbReference type="PANTHER" id="PTHR40045">
    <property type="entry name" value="YCGG FAMILY PROTEIN"/>
    <property type="match status" value="1"/>
</dbReference>
<feature type="region of interest" description="Disordered" evidence="1">
    <location>
        <begin position="238"/>
        <end position="283"/>
    </location>
</feature>
<name>A0A1Q4V9B5_9ACTN</name>
<organism evidence="3 4">
    <name type="scientific">Streptomyces uncialis</name>
    <dbReference type="NCBI Taxonomy" id="1048205"/>
    <lineage>
        <taxon>Bacteria</taxon>
        <taxon>Bacillati</taxon>
        <taxon>Actinomycetota</taxon>
        <taxon>Actinomycetes</taxon>
        <taxon>Kitasatosporales</taxon>
        <taxon>Streptomycetaceae</taxon>
        <taxon>Streptomyces</taxon>
    </lineage>
</organism>
<dbReference type="Gene3D" id="3.90.820.10">
    <property type="entry name" value="Structural Genomics, Unknown Function 30-nov-00 1gh9 Mol_id"/>
    <property type="match status" value="1"/>
</dbReference>
<feature type="compositionally biased region" description="Basic and acidic residues" evidence="1">
    <location>
        <begin position="246"/>
        <end position="260"/>
    </location>
</feature>
<dbReference type="Pfam" id="PF03621">
    <property type="entry name" value="MbtH"/>
    <property type="match status" value="1"/>
</dbReference>